<evidence type="ECO:0000256" key="3">
    <source>
        <dbReference type="SAM" id="MobiDB-lite"/>
    </source>
</evidence>
<keyword evidence="1" id="KW-0902">Two-component regulatory system</keyword>
<dbReference type="InterPro" id="IPR045279">
    <property type="entry name" value="ARR-like"/>
</dbReference>
<keyword evidence="2" id="KW-0597">Phosphoprotein</keyword>
<evidence type="ECO:0000259" key="4">
    <source>
        <dbReference type="PROSITE" id="PS50110"/>
    </source>
</evidence>
<dbReference type="PANTHER" id="PTHR43874:SF7">
    <property type="entry name" value="TWO-COMPONENT RESPONSE REGULATOR ARR10"/>
    <property type="match status" value="1"/>
</dbReference>
<dbReference type="InterPro" id="IPR001789">
    <property type="entry name" value="Sig_transdc_resp-reg_receiver"/>
</dbReference>
<dbReference type="CDD" id="cd00156">
    <property type="entry name" value="REC"/>
    <property type="match status" value="1"/>
</dbReference>
<name>A0A7S3AWY5_9EUKA</name>
<feature type="compositionally biased region" description="Basic and acidic residues" evidence="3">
    <location>
        <begin position="200"/>
        <end position="210"/>
    </location>
</feature>
<dbReference type="SMART" id="SM00448">
    <property type="entry name" value="REC"/>
    <property type="match status" value="1"/>
</dbReference>
<dbReference type="AlphaFoldDB" id="A0A7S3AWY5"/>
<feature type="region of interest" description="Disordered" evidence="3">
    <location>
        <begin position="1"/>
        <end position="24"/>
    </location>
</feature>
<evidence type="ECO:0000256" key="1">
    <source>
        <dbReference type="ARBA" id="ARBA00023012"/>
    </source>
</evidence>
<evidence type="ECO:0000313" key="5">
    <source>
        <dbReference type="EMBL" id="CAE0118056.1"/>
    </source>
</evidence>
<dbReference type="SUPFAM" id="SSF52172">
    <property type="entry name" value="CheY-like"/>
    <property type="match status" value="1"/>
</dbReference>
<evidence type="ECO:0000256" key="2">
    <source>
        <dbReference type="PROSITE-ProRule" id="PRU00169"/>
    </source>
</evidence>
<dbReference type="PROSITE" id="PS50110">
    <property type="entry name" value="RESPONSE_REGULATORY"/>
    <property type="match status" value="1"/>
</dbReference>
<feature type="region of interest" description="Disordered" evidence="3">
    <location>
        <begin position="191"/>
        <end position="232"/>
    </location>
</feature>
<dbReference type="InterPro" id="IPR011006">
    <property type="entry name" value="CheY-like_superfamily"/>
</dbReference>
<dbReference type="GO" id="GO:0000160">
    <property type="term" value="P:phosphorelay signal transduction system"/>
    <property type="evidence" value="ECO:0007669"/>
    <property type="project" value="UniProtKB-KW"/>
</dbReference>
<dbReference type="Pfam" id="PF00072">
    <property type="entry name" value="Response_reg"/>
    <property type="match status" value="1"/>
</dbReference>
<feature type="modified residue" description="4-aspartylphosphate" evidence="2">
    <location>
        <position position="114"/>
    </location>
</feature>
<dbReference type="EMBL" id="HBHX01033757">
    <property type="protein sequence ID" value="CAE0118056.1"/>
    <property type="molecule type" value="Transcribed_RNA"/>
</dbReference>
<gene>
    <name evidence="5" type="ORF">HERI1096_LOCUS18755</name>
</gene>
<sequence length="268" mass="29284">MRTDAHSEAEMTSDKEDRVAGKARRPLDCRTEVAHSPLYLEELRDNRPEGDTTLNVLCVEDDPFHQKVLSSYFDAANRVYEGALVYSVTMVDSAAKALEAVGSLDQQPDLILVDIMLEDSTGDELLSELRKTLKPEVAIVMASQLSDVELVKRCITQGADGYLVKPIHATTIQLSWQYAYRVQEAAKGSRMGRMTSVAKVRPEPNDDGPRRARAGSHSVSLPSKTEHGGTHKGAALCPRLQPVCSSCSMVGPRNNTHPGSEVGACKHQ</sequence>
<proteinExistence type="predicted"/>
<organism evidence="5">
    <name type="scientific">Haptolina ericina</name>
    <dbReference type="NCBI Taxonomy" id="156174"/>
    <lineage>
        <taxon>Eukaryota</taxon>
        <taxon>Haptista</taxon>
        <taxon>Haptophyta</taxon>
        <taxon>Prymnesiophyceae</taxon>
        <taxon>Prymnesiales</taxon>
        <taxon>Prymnesiaceae</taxon>
        <taxon>Haptolina</taxon>
    </lineage>
</organism>
<dbReference type="Gene3D" id="3.40.50.2300">
    <property type="match status" value="1"/>
</dbReference>
<dbReference type="GO" id="GO:0009736">
    <property type="term" value="P:cytokinin-activated signaling pathway"/>
    <property type="evidence" value="ECO:0007669"/>
    <property type="project" value="InterPro"/>
</dbReference>
<protein>
    <recommendedName>
        <fullName evidence="4">Response regulatory domain-containing protein</fullName>
    </recommendedName>
</protein>
<feature type="domain" description="Response regulatory" evidence="4">
    <location>
        <begin position="55"/>
        <end position="180"/>
    </location>
</feature>
<reference evidence="5" key="1">
    <citation type="submission" date="2021-01" db="EMBL/GenBank/DDBJ databases">
        <authorList>
            <person name="Corre E."/>
            <person name="Pelletier E."/>
            <person name="Niang G."/>
            <person name="Scheremetjew M."/>
            <person name="Finn R."/>
            <person name="Kale V."/>
            <person name="Holt S."/>
            <person name="Cochrane G."/>
            <person name="Meng A."/>
            <person name="Brown T."/>
            <person name="Cohen L."/>
        </authorList>
    </citation>
    <scope>NUCLEOTIDE SEQUENCE</scope>
    <source>
        <strain evidence="5">CCMP281</strain>
    </source>
</reference>
<dbReference type="PANTHER" id="PTHR43874">
    <property type="entry name" value="TWO-COMPONENT RESPONSE REGULATOR"/>
    <property type="match status" value="1"/>
</dbReference>
<accession>A0A7S3AWY5</accession>